<reference evidence="10" key="1">
    <citation type="submission" date="2025-08" db="UniProtKB">
        <authorList>
            <consortium name="RefSeq"/>
        </authorList>
    </citation>
    <scope>IDENTIFICATION</scope>
</reference>
<feature type="compositionally biased region" description="Polar residues" evidence="7">
    <location>
        <begin position="461"/>
        <end position="471"/>
    </location>
</feature>
<comment type="subcellular location">
    <subcellularLocation>
        <location evidence="1">Nucleus</location>
    </subcellularLocation>
</comment>
<evidence type="ECO:0000256" key="7">
    <source>
        <dbReference type="SAM" id="MobiDB-lite"/>
    </source>
</evidence>
<dbReference type="InParanoid" id="A0A6I9QEU4"/>
<protein>
    <submittedName>
        <fullName evidence="10">Probable WRKY transcription factor 4 isoform X1</fullName>
    </submittedName>
</protein>
<keyword evidence="3" id="KW-0805">Transcription regulation</keyword>
<dbReference type="GeneID" id="105034695"/>
<dbReference type="RefSeq" id="XP_010908244.1">
    <property type="nucleotide sequence ID" value="XM_010909942.3"/>
</dbReference>
<dbReference type="PANTHER" id="PTHR31221:SF309">
    <property type="entry name" value="WRKY TRANSCRIPTION FACTOR 32-RELATED"/>
    <property type="match status" value="1"/>
</dbReference>
<keyword evidence="9" id="KW-1185">Reference proteome</keyword>
<feature type="compositionally biased region" description="Low complexity" evidence="7">
    <location>
        <begin position="292"/>
        <end position="304"/>
    </location>
</feature>
<sequence>MAEKRPCSDAPAEVGGRPPSPTPPPVAEGCPPADPGPDATPAAKESASEAVEAPNSTAGEHPAAVGADGRSFSQLLAGAMSSPVGSPHATPIIAVPVDAVRLPVVAVPCFLAPAGLLESPGFSGQFAMTHQAVLATVTAQAQMQLQAAYPSSSSELVSTSVSQPMSSTNSPVPLQQRPSTVPDRVCTPETEQLPSVQKPQSAHIVVKTTTSDGYNWRKYGQKQVKSSESSRSYYKCTNTNCFAKKKVERCPDGQIVEIIYRGEHNHDPPQKPRCSKERAQSGGTTGEHESLELPSSELNESEPSTCKPEQISGNENPARQLYCSSDCEGDAGMKNEEDISEETDPKRRLIESTMNFSRPVLRTVREPKIVVQTACDAGHGSDGYRWRKYGQKIVKGNPNPRSYYRCTHNGCPVRKHVERASDDAKAIVITYEGTHNHDRLAPKNSSDSPAASLITAATADTGEQLNTSDMLSDQKPSKEKQADVGSNLEGERAVELGGEKALESAQTLLSIGLNSASGEANRTNSEGVKRPLFSENPATVPVQNS</sequence>
<dbReference type="Gene3D" id="2.20.25.80">
    <property type="entry name" value="WRKY domain"/>
    <property type="match status" value="2"/>
</dbReference>
<accession>A0A6I9QEU4</accession>
<name>A0A6I9QEU4_ELAGV</name>
<proteinExistence type="predicted"/>
<dbReference type="GO" id="GO:0003700">
    <property type="term" value="F:DNA-binding transcription factor activity"/>
    <property type="evidence" value="ECO:0007669"/>
    <property type="project" value="InterPro"/>
</dbReference>
<evidence type="ECO:0000313" key="9">
    <source>
        <dbReference type="Proteomes" id="UP000504607"/>
    </source>
</evidence>
<dbReference type="FunFam" id="2.20.25.80:FF:000006">
    <property type="entry name" value="WRKY transcription factor"/>
    <property type="match status" value="2"/>
</dbReference>
<feature type="compositionally biased region" description="Polar residues" evidence="7">
    <location>
        <begin position="513"/>
        <end position="526"/>
    </location>
</feature>
<gene>
    <name evidence="10" type="primary">LOC105034695</name>
</gene>
<evidence type="ECO:0000313" key="10">
    <source>
        <dbReference type="RefSeq" id="XP_010908244.1"/>
    </source>
</evidence>
<dbReference type="SUPFAM" id="SSF118290">
    <property type="entry name" value="WRKY DNA-binding domain"/>
    <property type="match status" value="2"/>
</dbReference>
<dbReference type="InterPro" id="IPR044810">
    <property type="entry name" value="WRKY_plant"/>
</dbReference>
<evidence type="ECO:0000256" key="1">
    <source>
        <dbReference type="ARBA" id="ARBA00004123"/>
    </source>
</evidence>
<dbReference type="Pfam" id="PF03106">
    <property type="entry name" value="WRKY"/>
    <property type="match status" value="2"/>
</dbReference>
<feature type="region of interest" description="Disordered" evidence="7">
    <location>
        <begin position="513"/>
        <end position="545"/>
    </location>
</feature>
<feature type="compositionally biased region" description="Low complexity" evidence="7">
    <location>
        <begin position="27"/>
        <end position="53"/>
    </location>
</feature>
<dbReference type="GO" id="GO:0005634">
    <property type="term" value="C:nucleus"/>
    <property type="evidence" value="ECO:0007669"/>
    <property type="project" value="UniProtKB-SubCell"/>
</dbReference>
<feature type="compositionally biased region" description="Polar residues" evidence="7">
    <location>
        <begin position="163"/>
        <end position="179"/>
    </location>
</feature>
<feature type="compositionally biased region" description="Basic and acidic residues" evidence="7">
    <location>
        <begin position="262"/>
        <end position="279"/>
    </location>
</feature>
<keyword evidence="2" id="KW-0677">Repeat</keyword>
<dbReference type="PANTHER" id="PTHR31221">
    <property type="entry name" value="WRKY TRANSCRIPTION FACTOR PROTEIN 1-RELATED"/>
    <property type="match status" value="1"/>
</dbReference>
<evidence type="ECO:0000256" key="2">
    <source>
        <dbReference type="ARBA" id="ARBA00022737"/>
    </source>
</evidence>
<feature type="region of interest" description="Disordered" evidence="7">
    <location>
        <begin position="262"/>
        <end position="313"/>
    </location>
</feature>
<keyword evidence="5" id="KW-0804">Transcription</keyword>
<feature type="domain" description="WRKY" evidence="8">
    <location>
        <begin position="375"/>
        <end position="440"/>
    </location>
</feature>
<dbReference type="SMART" id="SM00774">
    <property type="entry name" value="WRKY"/>
    <property type="match status" value="2"/>
</dbReference>
<dbReference type="InterPro" id="IPR003657">
    <property type="entry name" value="WRKY_dom"/>
</dbReference>
<organism evidence="9 10">
    <name type="scientific">Elaeis guineensis var. tenera</name>
    <name type="common">Oil palm</name>
    <dbReference type="NCBI Taxonomy" id="51953"/>
    <lineage>
        <taxon>Eukaryota</taxon>
        <taxon>Viridiplantae</taxon>
        <taxon>Streptophyta</taxon>
        <taxon>Embryophyta</taxon>
        <taxon>Tracheophyta</taxon>
        <taxon>Spermatophyta</taxon>
        <taxon>Magnoliopsida</taxon>
        <taxon>Liliopsida</taxon>
        <taxon>Arecaceae</taxon>
        <taxon>Arecoideae</taxon>
        <taxon>Cocoseae</taxon>
        <taxon>Elaeidinae</taxon>
        <taxon>Elaeis</taxon>
    </lineage>
</organism>
<evidence type="ECO:0000256" key="3">
    <source>
        <dbReference type="ARBA" id="ARBA00023015"/>
    </source>
</evidence>
<keyword evidence="4" id="KW-0238">DNA-binding</keyword>
<dbReference type="GO" id="GO:0043565">
    <property type="term" value="F:sequence-specific DNA binding"/>
    <property type="evidence" value="ECO:0007669"/>
    <property type="project" value="InterPro"/>
</dbReference>
<feature type="domain" description="WRKY" evidence="8">
    <location>
        <begin position="205"/>
        <end position="269"/>
    </location>
</feature>
<evidence type="ECO:0000256" key="4">
    <source>
        <dbReference type="ARBA" id="ARBA00023125"/>
    </source>
</evidence>
<evidence type="ECO:0000256" key="5">
    <source>
        <dbReference type="ARBA" id="ARBA00023163"/>
    </source>
</evidence>
<dbReference type="PROSITE" id="PS50811">
    <property type="entry name" value="WRKY"/>
    <property type="match status" value="2"/>
</dbReference>
<dbReference type="InterPro" id="IPR036576">
    <property type="entry name" value="WRKY_dom_sf"/>
</dbReference>
<feature type="region of interest" description="Disordered" evidence="7">
    <location>
        <begin position="458"/>
        <end position="497"/>
    </location>
</feature>
<dbReference type="Proteomes" id="UP000504607">
    <property type="component" value="Unplaced"/>
</dbReference>
<feature type="region of interest" description="Disordered" evidence="7">
    <location>
        <begin position="158"/>
        <end position="183"/>
    </location>
</feature>
<feature type="region of interest" description="Disordered" evidence="7">
    <location>
        <begin position="1"/>
        <end position="66"/>
    </location>
</feature>
<evidence type="ECO:0000256" key="6">
    <source>
        <dbReference type="ARBA" id="ARBA00023242"/>
    </source>
</evidence>
<evidence type="ECO:0000259" key="8">
    <source>
        <dbReference type="PROSITE" id="PS50811"/>
    </source>
</evidence>
<dbReference type="KEGG" id="egu:105034695"/>
<dbReference type="OrthoDB" id="764896at2759"/>
<dbReference type="AlphaFoldDB" id="A0A6I9QEU4"/>
<keyword evidence="6" id="KW-0539">Nucleus</keyword>